<evidence type="ECO:0000256" key="13">
    <source>
        <dbReference type="ARBA" id="ARBA00023069"/>
    </source>
</evidence>
<evidence type="ECO:0000256" key="17">
    <source>
        <dbReference type="ARBA" id="ARBA00023273"/>
    </source>
</evidence>
<comment type="similarity">
    <text evidence="3">Belongs to the dynein heavy chain family.</text>
</comment>
<dbReference type="Pfam" id="PF12774">
    <property type="entry name" value="AAA_6"/>
    <property type="match status" value="1"/>
</dbReference>
<dbReference type="InterPro" id="IPR035699">
    <property type="entry name" value="AAA_6"/>
</dbReference>
<dbReference type="FunFam" id="1.20.1270.280:FF:000006">
    <property type="entry name" value="Dynein cytoplasmic 2 heavy chain 1"/>
    <property type="match status" value="1"/>
</dbReference>
<dbReference type="InterPro" id="IPR043157">
    <property type="entry name" value="Dynein_AAA1S"/>
</dbReference>
<keyword evidence="8" id="KW-0547">Nucleotide-binding</keyword>
<dbReference type="Pfam" id="PF22597">
    <property type="entry name" value="DYN_lid"/>
    <property type="match status" value="1"/>
</dbReference>
<dbReference type="Gene3D" id="1.10.8.720">
    <property type="entry name" value="Region D6 of dynein motor"/>
    <property type="match status" value="1"/>
</dbReference>
<dbReference type="GO" id="GO:0051959">
    <property type="term" value="F:dynein light intermediate chain binding"/>
    <property type="evidence" value="ECO:0007669"/>
    <property type="project" value="InterPro"/>
</dbReference>
<evidence type="ECO:0000256" key="3">
    <source>
        <dbReference type="ARBA" id="ARBA00008887"/>
    </source>
</evidence>
<evidence type="ECO:0000256" key="6">
    <source>
        <dbReference type="ARBA" id="ARBA00022490"/>
    </source>
</evidence>
<dbReference type="Pfam" id="PF21264">
    <property type="entry name" value="DYNC2H1_AAA_dom"/>
    <property type="match status" value="1"/>
</dbReference>
<keyword evidence="4" id="KW-0217">Developmental protein</keyword>
<keyword evidence="14" id="KW-0472">Membrane</keyword>
<dbReference type="GO" id="GO:0008569">
    <property type="term" value="F:minus-end-directed microtubule motor activity"/>
    <property type="evidence" value="ECO:0007669"/>
    <property type="project" value="InterPro"/>
</dbReference>
<dbReference type="Gene3D" id="1.20.1270.280">
    <property type="match status" value="1"/>
</dbReference>
<dbReference type="SUPFAM" id="SSF52540">
    <property type="entry name" value="P-loop containing nucleoside triphosphate hydrolases"/>
    <property type="match status" value="4"/>
</dbReference>
<dbReference type="InterPro" id="IPR004273">
    <property type="entry name" value="Dynein_heavy_D6_P-loop"/>
</dbReference>
<feature type="domain" description="AAA+ ATPase" evidence="24">
    <location>
        <begin position="1873"/>
        <end position="2028"/>
    </location>
</feature>
<feature type="coiled-coil region" evidence="23">
    <location>
        <begin position="2776"/>
        <end position="2859"/>
    </location>
</feature>
<dbReference type="Gene3D" id="1.20.920.30">
    <property type="match status" value="1"/>
</dbReference>
<evidence type="ECO:0000256" key="7">
    <source>
        <dbReference type="ARBA" id="ARBA00022701"/>
    </source>
</evidence>
<dbReference type="GO" id="GO:0005524">
    <property type="term" value="F:ATP binding"/>
    <property type="evidence" value="ECO:0007669"/>
    <property type="project" value="UniProtKB-KW"/>
</dbReference>
<dbReference type="GO" id="GO:0045505">
    <property type="term" value="F:dynein intermediate chain binding"/>
    <property type="evidence" value="ECO:0007669"/>
    <property type="project" value="InterPro"/>
</dbReference>
<evidence type="ECO:0000256" key="15">
    <source>
        <dbReference type="ARBA" id="ARBA00023175"/>
    </source>
</evidence>
<dbReference type="Gene3D" id="1.20.920.20">
    <property type="match status" value="1"/>
</dbReference>
<evidence type="ECO:0000256" key="16">
    <source>
        <dbReference type="ARBA" id="ARBA00023212"/>
    </source>
</evidence>
<keyword evidence="6" id="KW-0963">Cytoplasm</keyword>
<dbReference type="InterPro" id="IPR026983">
    <property type="entry name" value="DHC"/>
</dbReference>
<dbReference type="PANTHER" id="PTHR46532">
    <property type="entry name" value="MALE FERTILITY FACTOR KL5"/>
    <property type="match status" value="1"/>
</dbReference>
<feature type="coiled-coil region" evidence="23">
    <location>
        <begin position="2992"/>
        <end position="3061"/>
    </location>
</feature>
<dbReference type="Ensembl" id="ENSAMXT00005047126.1">
    <property type="protein sequence ID" value="ENSAMXP00005043349.1"/>
    <property type="gene ID" value="ENSAMXG00005019153.1"/>
</dbReference>
<dbReference type="InterPro" id="IPR013602">
    <property type="entry name" value="Dynein_heavy_linker"/>
</dbReference>
<keyword evidence="10" id="KW-0067">ATP-binding</keyword>
<dbReference type="InterPro" id="IPR041658">
    <property type="entry name" value="AAA_lid_11"/>
</dbReference>
<keyword evidence="13" id="KW-0969">Cilium</keyword>
<feature type="coiled-coil region" evidence="23">
    <location>
        <begin position="1057"/>
        <end position="1094"/>
    </location>
</feature>
<keyword evidence="16" id="KW-0206">Cytoskeleton</keyword>
<evidence type="ECO:0000313" key="25">
    <source>
        <dbReference type="Ensembl" id="ENSAMXP00005043349.1"/>
    </source>
</evidence>
<evidence type="ECO:0000256" key="8">
    <source>
        <dbReference type="ARBA" id="ARBA00022741"/>
    </source>
</evidence>
<dbReference type="FunFam" id="1.20.920.20:FF:000002">
    <property type="entry name" value="Cytoplasmic dynein 1 heavy chain"/>
    <property type="match status" value="1"/>
</dbReference>
<keyword evidence="15" id="KW-0505">Motor protein</keyword>
<dbReference type="InterPro" id="IPR035706">
    <property type="entry name" value="AAA_9"/>
</dbReference>
<dbReference type="Gene3D" id="1.20.58.1120">
    <property type="match status" value="1"/>
</dbReference>
<keyword evidence="11" id="KW-0243">Dynein</keyword>
<evidence type="ECO:0000256" key="2">
    <source>
        <dbReference type="ARBA" id="ARBA00004430"/>
    </source>
</evidence>
<keyword evidence="17" id="KW-0966">Cell projection</keyword>
<evidence type="ECO:0000256" key="5">
    <source>
        <dbReference type="ARBA" id="ARBA00022475"/>
    </source>
</evidence>
<feature type="domain" description="AAA+ ATPase" evidence="24">
    <location>
        <begin position="2185"/>
        <end position="2333"/>
    </location>
</feature>
<evidence type="ECO:0000256" key="18">
    <source>
        <dbReference type="ARBA" id="ARBA00023902"/>
    </source>
</evidence>
<keyword evidence="5" id="KW-1003">Cell membrane</keyword>
<dbReference type="FunFam" id="3.40.50.300:FF:000706">
    <property type="entry name" value="Cytoplasmic dynein 2 heavy chain 1"/>
    <property type="match status" value="1"/>
</dbReference>
<evidence type="ECO:0000256" key="11">
    <source>
        <dbReference type="ARBA" id="ARBA00023017"/>
    </source>
</evidence>
<accession>A0A8B9KVR2</accession>
<dbReference type="Pfam" id="PF12781">
    <property type="entry name" value="AAA_9"/>
    <property type="match status" value="1"/>
</dbReference>
<dbReference type="FunFam" id="3.40.50.300:FF:000598">
    <property type="entry name" value="Dynein cytoplasmic 2 heavy chain 1"/>
    <property type="match status" value="1"/>
</dbReference>
<name>A0A8B9KVR2_ASTMX</name>
<dbReference type="InterPro" id="IPR027417">
    <property type="entry name" value="P-loop_NTPase"/>
</dbReference>
<evidence type="ECO:0000256" key="21">
    <source>
        <dbReference type="ARBA" id="ARBA00083259"/>
    </source>
</evidence>
<dbReference type="Gene3D" id="3.40.50.300">
    <property type="entry name" value="P-loop containing nucleotide triphosphate hydrolases"/>
    <property type="match status" value="5"/>
</dbReference>
<keyword evidence="9" id="KW-0970">Cilium biogenesis/degradation</keyword>
<evidence type="ECO:0000256" key="1">
    <source>
        <dbReference type="ARBA" id="ARBA00004202"/>
    </source>
</evidence>
<dbReference type="Pfam" id="PF12780">
    <property type="entry name" value="AAA_8"/>
    <property type="match status" value="1"/>
</dbReference>
<dbReference type="Gene3D" id="1.10.8.1220">
    <property type="match status" value="1"/>
</dbReference>
<dbReference type="SMART" id="SM00382">
    <property type="entry name" value="AAA"/>
    <property type="match status" value="3"/>
</dbReference>
<dbReference type="FunFam" id="3.10.490.20:FF:000007">
    <property type="entry name" value="Dynein cytoplasmic 2 heavy chain 1"/>
    <property type="match status" value="1"/>
</dbReference>
<dbReference type="InterPro" id="IPR024743">
    <property type="entry name" value="Dynein_HC_stalk"/>
</dbReference>
<sequence length="4185" mass="476940">MDSAVKDPRKLFLLNTAANYFSLKPAYSLSTSTELNTFLDDANQFILVTSSDGDQLRFFNKMDSDWDEERVLVFFKLHPCVITEENVSRAVLVSTMLESPVHTLYQTLRQVFNPALLQDEKWSQAFDPRLQSLLSELEEGLGSVLRHTLPKDSGIVTPSDEFQYWAELGQTVEKSSKRERAAHFSELFKPIVKDYSNLESLSLLDALELAENSRDVLDDVWRQNEHTPYPEIRMRRLMDIIGSSLGRFVQKKLCVLHLWEDPYLTVRENLREGVTLCEQWVTACEHLTGQLWKRYSPHLWEGDKLHPHGLKNLIQRLEEVLQIRAVQEKLQHLLSERQQQVSASRVFEPFSGLNPVLYNPYTEPLWRAAVSQFERLIAPAEEEAARKLKIYIRDVQESPQQCLQVFQKHREIIKRPTVSKELQSEREILLTRLQDFCKGLRADFESRCHGAPGEKTGPLAGRNLPEVVNNIVWVRQLLMKVENSLKMGEALLTGLLGFGGFARFCADLQEQLKVYEQEQFEDWSRDLLSGLADPKSGISNRVMELDHMDGKLKIHYSERLVSLLREVRQLSALGFSIPTKIQQAANTAEKFYRQALILKQVAHFYNTIDQQMILSQRPMLLNYALAFEQVIKNPRYDERDAGGKMQIMWENTKELELYISRLQNAAEKLSAENRKLRKWHTNFIDKVGVLMGVDLLRQQQRWKDGLQELRTGFATLESQGIRVSDMRAWRQHWNHQLYKALEYQYQVGLEALNKNLPEIHIDLIFKQGRLQFRPPFEEVRAKYYRELKRFISIPNQFRGVSEPGEEPIFSHMIERNANGFLTVYSKAEVLFSRLLSVQDTFKEWVVLGQVDMEALAEKHLHSAQDWERNFKTLKAKGKESERLPSVEKVDCITVNCEPVKTVIDDLIQKLFDTLLATLRKSIQGHIQAIDSFVTGAMETLSTRPESIDEIGDANAKHSQLQAKKPEVVPQFQQAEEKNRLLRSVAGGGVDSISSLRAKWDKFELMMESHQLMIKEQVEVMKESVLTRVQVYLQNLQKFHLRWEQLRPSGDVIESGDHAALQRSLESVQEKKEEFNELEETRKKLLEDCEHFNLEPPDVSLAYDTMKDLQECSEMWALYEEFQNGLNQIAQQDWITFRSKTHEFEELLFAWHDRLRKLQEHNTMSVMLQKEVDKYKAAVPVLKYVRGEHLSQDHWLDLFRLLGLPKGTTLEKLLFRDLLNVTHTIIDKALELKDLNSRAHAEVSIREALRELELWGAGACFSLLEYRDSSGVQLNLIRDWREVFSQVGDNHCLLQSLKDSPYYQSFHDKVSLWETRLSDLDDFLHSLNAIQRKWVYLEPIFGRGALPREQARFQRVDQDFRSVIQICFTIVDFDTSFSKITAMKSLEGETVPLRNTITISSDVEVWLSGLSTEMKETLKSLLCECVRAVKRGGVDPNRYPSQILCLAEQIQFTEDVENAIRQQNLHQLELELIAKLDHYTNTDTSSESGESSVLQLKLKALVLDVIHNLSVVRELLETQVHNTDDWLWKKQLRFYLNSEQHCTIHMVDAVFNYTYEYQGNAAKLVHTPLTDKCYLTLTQAMRMGLGGNPYGPAGTGKTESVKALGGLFGRQVLVFNCDEGIDVKSMGRIFVGLMKCGAWGCFDEFNRLEEAVLSAVSMQIQAIQNSLKNHTATCQLLGKEVELDPNSGVFITLNPAGKGYGGRQKLPDNLKQLFRPVAMTTPDNELIAEVILYSEGFKEGKELGRKLVAIFNLARELLTPQQHYDWGLRALKTVLRGCGSLLQLQKKQQNNQNNIKESGLVVQALRLNTMSKLTFADSSRFDALVRDVFPGVDFKDVEYEALNAALLAAYEEARLEVIPSQIKKALELYEQLKQRMGVVVVGPSGAGKSTLWKLLRAALGRLDLQVKQHTLNPKAMQRHQLLGHIDMDTREWTDGVLTASARQVVREPQEVSSWIVCDGDVDPEWVESLNSVLDDNRLLTMPSGERIQFGPNVNFLFETHDLSCASPATISRMGMIFLSDEDTDVGSLLKAWLRREEEQNRVNLENWINDYFHRALDLVFKQNDFVVETSLVGTVLNGLSHLRGVCEWGQFVVGLIRGLGGNLHLKSRQEFAKEVLSWARESPPDPRKPLDVYYDSDSSRLRAYELQRGDGLCVEDFSNPYTLPVIHTADMQRALHVFTHWLRPGHTQPFLLVGPEGCGKGMLLRYAFSKLRSTQVAVLHCSAQTSSLQVLQKLSHTCVCLSSSTGRVYRPRDSETLVLYLKDINLPRPDKWGTSNIITFLQQVLTYHGFYDENLEWVGLENIQIVASMSAGGALGRHTLTSRFTSIVRICTIDYPDREQLQTIYSAYLSPVLQRTLGNHPTWSSAGRVHQLAGSLVQIYEQVKAKFTVDDYSHYLFTPCVLTQWVLSLLRYDLTPVIAYEARRLFRDRIVSSKDLNAFDNILIQTGYKTYTFFVTWGASHEGRNPNQPLPPYGKPLGRLNTSDLTEVIRKGVVMYGRENRELDLLFFPEVLDFMSRVDRALSSPAGSLLLAGRSGVGRRTAVCVVSHMHGATIYTPKISRSYSLKHFKTDLKTVMQFAGIDGQQTVLLLEDYQFVHPSFLEMVNSLLSSGEVPGLYSAEELEPLLSSLKDQASQDGFTGPIFNYFSNPTQQQFNPNLHVVLIMDCTNENFTINCESNPALYRKCSVQWMEGWSEISMKKVERVYADPTCQDNMRKAQKDQRRRDQVWMDFFRSFLRIHESCREFGATPSQYLSFLRVYQSIYSTKQKELTQRQQHLQAGVAKLNEAKSLVDELKRRAAEQSVLLKTKQAEADDALQEITLSMQNASDQKTEMEKLKGKMAQEVAKIEERKEKIEDELKEVQPLVDEAKQAVGNIKSESLSEIRSLRMPPDVIRDILEGVLRLMGIFDTSWVSMKSFLAKRGVREDIATFDARNITHEIRQSVEELLHRNKASFDPKNAKRASAAAAPLAAWVKANVQYSHVLEKIQPLESEQAGLMENLRKTESRKNKLEGQLNSVGEKVLELKEKFQCRTTEAAKLEADVSRAQETISAAEKLIHQLDGEHTRWTTQVDEISEELATLPKRVQLAAAFITYLSAAPEDHRRAKLHTWMENSGLQKFDLRHFLCSESEQLIWKSEGLPSDDLSMENALVILQSVACPFLIDPSSRATEWLRIHLKEHRLEVINQQDSSFMTVLELAVRFGKTLIIQEVDGVEPVLYPLLRRDLIAQGPRYVVQIGDKVVDYNEDFRLFLATRNPSPFIPPDAASVITEVNFTTTRAGLRGQLLALTIQHEKPELESEKTKLLQQEEEKKIQLALLEESLLETLATAQGNILENKELIESLNQTKASSALIHDSLSESHRLQTALDQERDAYLPLAERASMMYFVITDLCHINNMYRFSLASFLRIFHRALQTKQESDSTEVRIAALEASLKSMVYEYVCRSLFKADQLMFALHFVKGMHPELFQENEWDAFTGLIVGDMVRKADSQKSLQEQIPSWIDQERLPAVALLKTTFPALYQSLCLNDSGLWMSFSRSSTCEQEIPSSIAKKLSLFQQVLVVQALRPDRLQSAMAAFASRALGMKELSPPPLNLRRVYGETVETEPVLLIISPGADPSQELLELASDTVGRDNYHELAMGQGQADVALQVLRECVRSGEWLCLKNLHLVTAWLPLLEKELNSMQPKAGFRLWLTAEVHANFTPILLQSSLKITYEAPPGLKKNLLRTYESWTSNQISKGGQTARAQSLFCLAWFHAVCQERRNYIPQGWTKFYEFSLSDLRAGFDIIDRLFEGGKVFQWECVHGLLESAIYGGRVDNVCDLRVLRSYLQQFFSTQALTHSRSRKTHAFPTQISLPNSCSIMDYRSVVESLPEDDRPSFFGLPANIERSAQRITSTQVISQLRILSRSVAAGSKFDREVWSSGLSPVLNLWKRLNQGSSLIQQKVSPPAEAVGSPVLSFVQLEQFNAIRLVQSIHQSLASLSKVIRGTCLLTADVHKLATALLNQECPLSWQSKWEGPEDPMQYLRAVVARALAVQSWVDRVEKNTLRSDTLDLSELFHPDTFLNALRQETARAMGCSMDSLKFVASWKGQITGSKLQVKVGGLQVEGCTFDGNRLSENQHDSPSVCAVPACYMAWIPQSVPGCYSEEECVWLPVYTSAERVRVVTNVQLPCGGNPDQWIQSGAALFLKQQ</sequence>
<evidence type="ECO:0000256" key="4">
    <source>
        <dbReference type="ARBA" id="ARBA00022473"/>
    </source>
</evidence>
<dbReference type="GO" id="GO:0030030">
    <property type="term" value="P:cell projection organization"/>
    <property type="evidence" value="ECO:0007669"/>
    <property type="project" value="UniProtKB-KW"/>
</dbReference>
<keyword evidence="7" id="KW-0493">Microtubule</keyword>
<protein>
    <recommendedName>
        <fullName evidence="18">Cytoplasmic dynein 2 heavy chain 1</fullName>
    </recommendedName>
    <alternativeName>
        <fullName evidence="20">Cytoplasmic dynein 2 heavy chain</fullName>
    </alternativeName>
    <alternativeName>
        <fullName evidence="21">Dynein cytoplasmic heavy chain 2</fullName>
    </alternativeName>
    <alternativeName>
        <fullName evidence="22">Dynein heavy chain isotype 1B</fullName>
    </alternativeName>
</protein>
<evidence type="ECO:0000256" key="12">
    <source>
        <dbReference type="ARBA" id="ARBA00023054"/>
    </source>
</evidence>
<dbReference type="FunFam" id="3.40.50.300:FF:000071">
    <property type="entry name" value="Cytoplasmic dynein heavy chain 1"/>
    <property type="match status" value="1"/>
</dbReference>
<dbReference type="FunFam" id="1.10.8.710:FF:000006">
    <property type="entry name" value="cytoplasmic dynein 2 heavy chain 1"/>
    <property type="match status" value="1"/>
</dbReference>
<evidence type="ECO:0000259" key="24">
    <source>
        <dbReference type="SMART" id="SM00382"/>
    </source>
</evidence>
<proteinExistence type="inferred from homology"/>
<evidence type="ECO:0000256" key="10">
    <source>
        <dbReference type="ARBA" id="ARBA00022840"/>
    </source>
</evidence>
<dbReference type="FunFam" id="3.40.50.300:FF:000710">
    <property type="entry name" value="Cytoplasmic dynein 2 heavy chain 1"/>
    <property type="match status" value="1"/>
</dbReference>
<feature type="coiled-coil region" evidence="23">
    <location>
        <begin position="652"/>
        <end position="682"/>
    </location>
</feature>
<evidence type="ECO:0000256" key="23">
    <source>
        <dbReference type="SAM" id="Coils"/>
    </source>
</evidence>
<dbReference type="GO" id="GO:0005886">
    <property type="term" value="C:plasma membrane"/>
    <property type="evidence" value="ECO:0007669"/>
    <property type="project" value="UniProtKB-SubCell"/>
</dbReference>
<dbReference type="InterPro" id="IPR041228">
    <property type="entry name" value="Dynein_C"/>
</dbReference>
<feature type="domain" description="AAA+ ATPase" evidence="24">
    <location>
        <begin position="1585"/>
        <end position="1731"/>
    </location>
</feature>
<reference evidence="25" key="1">
    <citation type="submission" date="2025-08" db="UniProtKB">
        <authorList>
            <consortium name="Ensembl"/>
        </authorList>
    </citation>
    <scope>IDENTIFICATION</scope>
</reference>
<dbReference type="InterPro" id="IPR054354">
    <property type="entry name" value="DYNC2H1-like_lid"/>
</dbReference>
<dbReference type="GO" id="GO:0007018">
    <property type="term" value="P:microtubule-based movement"/>
    <property type="evidence" value="ECO:0007669"/>
    <property type="project" value="InterPro"/>
</dbReference>
<keyword evidence="12 23" id="KW-0175">Coiled coil</keyword>
<dbReference type="FunFam" id="1.10.8.720:FF:000006">
    <property type="entry name" value="cytoplasmic dynein 2 heavy chain 1"/>
    <property type="match status" value="1"/>
</dbReference>
<dbReference type="FunFam" id="1.10.8.1220:FF:000003">
    <property type="entry name" value="Dynein cytoplasmic 2 heavy chain 1"/>
    <property type="match status" value="1"/>
</dbReference>
<evidence type="ECO:0000256" key="20">
    <source>
        <dbReference type="ARBA" id="ARBA00078768"/>
    </source>
</evidence>
<dbReference type="Gene3D" id="1.20.140.100">
    <property type="entry name" value="Dynein heavy chain, N-terminal domain 2"/>
    <property type="match status" value="1"/>
</dbReference>
<dbReference type="Gene3D" id="3.10.490.20">
    <property type="match status" value="1"/>
</dbReference>
<dbReference type="Proteomes" id="UP000694621">
    <property type="component" value="Unplaced"/>
</dbReference>
<dbReference type="InterPro" id="IPR042219">
    <property type="entry name" value="AAA_lid_11_sf"/>
</dbReference>
<dbReference type="InterPro" id="IPR049400">
    <property type="entry name" value="DYNC2H1_AAA_dom"/>
</dbReference>
<dbReference type="Pfam" id="PF18198">
    <property type="entry name" value="AAA_lid_11"/>
    <property type="match status" value="1"/>
</dbReference>
<dbReference type="Pfam" id="PF12777">
    <property type="entry name" value="MT"/>
    <property type="match status" value="1"/>
</dbReference>
<dbReference type="InterPro" id="IPR013594">
    <property type="entry name" value="Dynein_heavy_tail"/>
</dbReference>
<evidence type="ECO:0000256" key="14">
    <source>
        <dbReference type="ARBA" id="ARBA00023136"/>
    </source>
</evidence>
<dbReference type="Pfam" id="PF18199">
    <property type="entry name" value="Dynein_C"/>
    <property type="match status" value="1"/>
</dbReference>
<dbReference type="InterPro" id="IPR024317">
    <property type="entry name" value="Dynein_heavy_chain_D4_dom"/>
</dbReference>
<comment type="subcellular location">
    <subcellularLocation>
        <location evidence="1">Cell membrane</location>
        <topology evidence="1">Peripheral membrane protein</topology>
    </subcellularLocation>
    <subcellularLocation>
        <location evidence="2">Cytoplasm</location>
        <location evidence="2">Cytoskeleton</location>
        <location evidence="2">Cilium axoneme</location>
    </subcellularLocation>
</comment>
<dbReference type="InterPro" id="IPR043160">
    <property type="entry name" value="Dynein_C_barrel"/>
</dbReference>
<dbReference type="InterPro" id="IPR003593">
    <property type="entry name" value="AAA+_ATPase"/>
</dbReference>
<dbReference type="Pfam" id="PF03028">
    <property type="entry name" value="Dynein_heavy"/>
    <property type="match status" value="1"/>
</dbReference>
<dbReference type="PANTHER" id="PTHR46532:SF15">
    <property type="entry name" value="CYTOPLASMIC DYNEIN 2 HEAVY CHAIN 1"/>
    <property type="match status" value="1"/>
</dbReference>
<dbReference type="Pfam" id="PF08393">
    <property type="entry name" value="DHC_N2"/>
    <property type="match status" value="2"/>
</dbReference>
<dbReference type="Gene3D" id="6.10.140.1060">
    <property type="match status" value="1"/>
</dbReference>
<evidence type="ECO:0000256" key="19">
    <source>
        <dbReference type="ARBA" id="ARBA00064100"/>
    </source>
</evidence>
<evidence type="ECO:0000256" key="22">
    <source>
        <dbReference type="ARBA" id="ARBA00083782"/>
    </source>
</evidence>
<dbReference type="GO" id="GO:0005874">
    <property type="term" value="C:microtubule"/>
    <property type="evidence" value="ECO:0007669"/>
    <property type="project" value="UniProtKB-KW"/>
</dbReference>
<dbReference type="FunFam" id="1.20.920.30:FF:000006">
    <property type="entry name" value="Cytoplasmic dynein 2 heavy chain 1"/>
    <property type="match status" value="1"/>
</dbReference>
<evidence type="ECO:0000256" key="9">
    <source>
        <dbReference type="ARBA" id="ARBA00022794"/>
    </source>
</evidence>
<dbReference type="FunFam" id="3.40.50.300:FF:001810">
    <property type="entry name" value="Cytoplasmic dynein 2 heavy chain 1"/>
    <property type="match status" value="1"/>
</dbReference>
<dbReference type="Pfam" id="PF08385">
    <property type="entry name" value="DHC_N1"/>
    <property type="match status" value="1"/>
</dbReference>
<dbReference type="Pfam" id="PF12775">
    <property type="entry name" value="AAA_7"/>
    <property type="match status" value="1"/>
</dbReference>
<organism evidence="25 26">
    <name type="scientific">Astyanax mexicanus</name>
    <name type="common">Blind cave fish</name>
    <name type="synonym">Astyanax fasciatus mexicanus</name>
    <dbReference type="NCBI Taxonomy" id="7994"/>
    <lineage>
        <taxon>Eukaryota</taxon>
        <taxon>Metazoa</taxon>
        <taxon>Chordata</taxon>
        <taxon>Craniata</taxon>
        <taxon>Vertebrata</taxon>
        <taxon>Euteleostomi</taxon>
        <taxon>Actinopterygii</taxon>
        <taxon>Neopterygii</taxon>
        <taxon>Teleostei</taxon>
        <taxon>Ostariophysi</taxon>
        <taxon>Characiformes</taxon>
        <taxon>Characoidei</taxon>
        <taxon>Acestrorhamphidae</taxon>
        <taxon>Acestrorhamphinae</taxon>
        <taxon>Astyanax</taxon>
    </lineage>
</organism>
<dbReference type="GO" id="GO:0005858">
    <property type="term" value="C:axonemal dynein complex"/>
    <property type="evidence" value="ECO:0007669"/>
    <property type="project" value="TreeGrafter"/>
</dbReference>
<comment type="subunit">
    <text evidence="19">The cytoplasmic dynein complex 2 is probably composed by a heavy chain DYNC2H1 homodimer and a number of DYNC2LI1 light intermediate chains.</text>
</comment>
<evidence type="ECO:0000313" key="26">
    <source>
        <dbReference type="Proteomes" id="UP000694621"/>
    </source>
</evidence>
<dbReference type="InterPro" id="IPR042222">
    <property type="entry name" value="Dynein_2_N"/>
</dbReference>
<dbReference type="Gene3D" id="1.10.8.710">
    <property type="match status" value="1"/>
</dbReference>